<dbReference type="Gene3D" id="3.40.50.1580">
    <property type="entry name" value="Nucleoside phosphorylase domain"/>
    <property type="match status" value="1"/>
</dbReference>
<dbReference type="SUPFAM" id="SSF53167">
    <property type="entry name" value="Purine and uridine phosphorylases"/>
    <property type="match status" value="1"/>
</dbReference>
<reference evidence="2" key="1">
    <citation type="journal article" date="2023" name="G3 (Bethesda)">
        <title>Whole genome assembly and annotation of the endangered Caribbean coral Acropora cervicornis.</title>
        <authorList>
            <person name="Selwyn J.D."/>
            <person name="Vollmer S.V."/>
        </authorList>
    </citation>
    <scope>NUCLEOTIDE SEQUENCE</scope>
    <source>
        <strain evidence="2">K2</strain>
    </source>
</reference>
<dbReference type="AlphaFoldDB" id="A0AAD9VC22"/>
<evidence type="ECO:0000256" key="1">
    <source>
        <dbReference type="SAM" id="MobiDB-lite"/>
    </source>
</evidence>
<dbReference type="GO" id="GO:0009116">
    <property type="term" value="P:nucleoside metabolic process"/>
    <property type="evidence" value="ECO:0007669"/>
    <property type="project" value="InterPro"/>
</dbReference>
<accession>A0AAD9VC22</accession>
<evidence type="ECO:0000313" key="2">
    <source>
        <dbReference type="EMBL" id="KAK2568921.1"/>
    </source>
</evidence>
<feature type="region of interest" description="Disordered" evidence="1">
    <location>
        <begin position="304"/>
        <end position="324"/>
    </location>
</feature>
<organism evidence="2 3">
    <name type="scientific">Acropora cervicornis</name>
    <name type="common">Staghorn coral</name>
    <dbReference type="NCBI Taxonomy" id="6130"/>
    <lineage>
        <taxon>Eukaryota</taxon>
        <taxon>Metazoa</taxon>
        <taxon>Cnidaria</taxon>
        <taxon>Anthozoa</taxon>
        <taxon>Hexacorallia</taxon>
        <taxon>Scleractinia</taxon>
        <taxon>Astrocoeniina</taxon>
        <taxon>Acroporidae</taxon>
        <taxon>Acropora</taxon>
    </lineage>
</organism>
<name>A0AAD9VC22_ACRCE</name>
<dbReference type="InterPro" id="IPR035994">
    <property type="entry name" value="Nucleoside_phosphorylase_sf"/>
</dbReference>
<proteinExistence type="predicted"/>
<reference evidence="2" key="2">
    <citation type="journal article" date="2023" name="Science">
        <title>Genomic signatures of disease resistance in endangered staghorn corals.</title>
        <authorList>
            <person name="Vollmer S.V."/>
            <person name="Selwyn J.D."/>
            <person name="Despard B.A."/>
            <person name="Roesel C.L."/>
        </authorList>
    </citation>
    <scope>NUCLEOTIDE SEQUENCE</scope>
    <source>
        <strain evidence="2">K2</strain>
    </source>
</reference>
<comment type="caution">
    <text evidence="2">The sequence shown here is derived from an EMBL/GenBank/DDBJ whole genome shotgun (WGS) entry which is preliminary data.</text>
</comment>
<dbReference type="PANTHER" id="PTHR46832">
    <property type="entry name" value="5'-METHYLTHIOADENOSINE/S-ADENOSYLHOMOCYSTEINE NUCLEOSIDASE"/>
    <property type="match status" value="1"/>
</dbReference>
<sequence length="416" mass="46456">MAVCESREKNTVQERAEKGPPELQFTVKKVSDLKVPSKRWKEVELPIDILLLTVDKYGFLCCFHYLRGVFRSFNLALGYVYFGEMGEIDSETLQIALMQCCEGGGQPVGAGVTLPKAVEMLRPKVVFCVGSCAALHYDKTRLGDVVAAAKLTTYAQRWVTANKVIPCGFSVPASKSILQLIPCAAFGWKPPLKNPELEHEEVKVHSNGEILSGPEEIASVSRRNELVQLYPNAIAVEMDGDGVFAASHDLKTEWIVIKGISRYADCSDGCDDWLVFANAMAASVVNNILSEPYVFEEWPHYNDSRRNSSKEPADDKPVPPTHEKVNSMLGSLVRGVVGKYGTRKINYQGRVISCFLRYRFHNLVDLFVYDGIVRDNESGMEEKSKNHKTGEEAIEHALRKLKQRLHDEGVVNVDNE</sequence>
<dbReference type="GO" id="GO:0005829">
    <property type="term" value="C:cytosol"/>
    <property type="evidence" value="ECO:0007669"/>
    <property type="project" value="TreeGrafter"/>
</dbReference>
<dbReference type="GO" id="GO:0008930">
    <property type="term" value="F:methylthioadenosine nucleosidase activity"/>
    <property type="evidence" value="ECO:0007669"/>
    <property type="project" value="TreeGrafter"/>
</dbReference>
<dbReference type="Proteomes" id="UP001249851">
    <property type="component" value="Unassembled WGS sequence"/>
</dbReference>
<evidence type="ECO:0000313" key="3">
    <source>
        <dbReference type="Proteomes" id="UP001249851"/>
    </source>
</evidence>
<protein>
    <submittedName>
        <fullName evidence="2">Uncharacterized protein</fullName>
    </submittedName>
</protein>
<keyword evidence="3" id="KW-1185">Reference proteome</keyword>
<gene>
    <name evidence="2" type="ORF">P5673_006989</name>
</gene>
<dbReference type="EMBL" id="JARQWQ010000011">
    <property type="protein sequence ID" value="KAK2568921.1"/>
    <property type="molecule type" value="Genomic_DNA"/>
</dbReference>
<dbReference type="GO" id="GO:0008782">
    <property type="term" value="F:adenosylhomocysteine nucleosidase activity"/>
    <property type="evidence" value="ECO:0007669"/>
    <property type="project" value="TreeGrafter"/>
</dbReference>
<dbReference type="PANTHER" id="PTHR46832:SF1">
    <property type="entry name" value="5'-METHYLTHIOADENOSINE_S-ADENOSYLHOMOCYSTEINE NUCLEOSIDASE"/>
    <property type="match status" value="1"/>
</dbReference>
<dbReference type="GO" id="GO:0019284">
    <property type="term" value="P:L-methionine salvage from S-adenosylmethionine"/>
    <property type="evidence" value="ECO:0007669"/>
    <property type="project" value="TreeGrafter"/>
</dbReference>